<evidence type="ECO:0000313" key="1">
    <source>
        <dbReference type="EMBL" id="MPM79344.1"/>
    </source>
</evidence>
<protein>
    <submittedName>
        <fullName evidence="1">Uncharacterized protein</fullName>
    </submittedName>
</protein>
<sequence length="145" mass="17083">MESPATPANFKQLINKIRSMGVAVLIVHHANSDNEARGLQSKLDQLAFKFKAYRDIDEDCDLEEGPMWIKYEEQRYEMGKKLREPFQINYSNDDHRWHVTNPARVENAELKLIYEDYRRYGYDRDAICKMLGLQKTALNDRINQA</sequence>
<comment type="caution">
    <text evidence="1">The sequence shown here is derived from an EMBL/GenBank/DDBJ whole genome shotgun (WGS) entry which is preliminary data.</text>
</comment>
<name>A0A645CR29_9ZZZZ</name>
<dbReference type="AlphaFoldDB" id="A0A645CR29"/>
<proteinExistence type="predicted"/>
<reference evidence="1" key="1">
    <citation type="submission" date="2019-08" db="EMBL/GenBank/DDBJ databases">
        <authorList>
            <person name="Kucharzyk K."/>
            <person name="Murdoch R.W."/>
            <person name="Higgins S."/>
            <person name="Loffler F."/>
        </authorList>
    </citation>
    <scope>NUCLEOTIDE SEQUENCE</scope>
</reference>
<accession>A0A645CR29</accession>
<organism evidence="1">
    <name type="scientific">bioreactor metagenome</name>
    <dbReference type="NCBI Taxonomy" id="1076179"/>
    <lineage>
        <taxon>unclassified sequences</taxon>
        <taxon>metagenomes</taxon>
        <taxon>ecological metagenomes</taxon>
    </lineage>
</organism>
<dbReference type="EMBL" id="VSSQ01029279">
    <property type="protein sequence ID" value="MPM79344.1"/>
    <property type="molecule type" value="Genomic_DNA"/>
</dbReference>
<gene>
    <name evidence="1" type="ORF">SDC9_126377</name>
</gene>